<dbReference type="SUPFAM" id="SSF158573">
    <property type="entry name" value="GINS helical bundle-like"/>
    <property type="match status" value="1"/>
</dbReference>
<dbReference type="VEuPathDB" id="FungiDB:QG37_00701"/>
<protein>
    <recommendedName>
        <fullName evidence="4 7">DNA replication complex GINS protein PSF2</fullName>
    </recommendedName>
</protein>
<evidence type="ECO:0000256" key="5">
    <source>
        <dbReference type="ARBA" id="ARBA00022705"/>
    </source>
</evidence>
<dbReference type="GO" id="GO:0000811">
    <property type="term" value="C:GINS complex"/>
    <property type="evidence" value="ECO:0007669"/>
    <property type="project" value="EnsemblFungi"/>
</dbReference>
<comment type="subunit">
    <text evidence="3">Component of the GINS complex which is a heterotetramer of SLD5, PSF1, PSF2 and PSF3.</text>
</comment>
<evidence type="ECO:0000256" key="1">
    <source>
        <dbReference type="ARBA" id="ARBA00004123"/>
    </source>
</evidence>
<dbReference type="STRING" id="498019.A0A2H0ZNR3"/>
<dbReference type="CDD" id="cd21694">
    <property type="entry name" value="GINS_B_Psf2"/>
    <property type="match status" value="1"/>
</dbReference>
<evidence type="ECO:0000259" key="8">
    <source>
        <dbReference type="Pfam" id="PF05916"/>
    </source>
</evidence>
<comment type="caution">
    <text evidence="11">The sequence shown here is derived from an EMBL/GenBank/DDBJ whole genome shotgun (WGS) entry which is preliminary data.</text>
</comment>
<keyword evidence="5 7" id="KW-0235">DNA replication</keyword>
<evidence type="ECO:0000256" key="6">
    <source>
        <dbReference type="ARBA" id="ARBA00023242"/>
    </source>
</evidence>
<dbReference type="EMBL" id="PEKT02000007">
    <property type="protein sequence ID" value="PIS52266.1"/>
    <property type="molecule type" value="Genomic_DNA"/>
</dbReference>
<dbReference type="InterPro" id="IPR056784">
    <property type="entry name" value="PSF2_N"/>
</dbReference>
<dbReference type="Pfam" id="PF25005">
    <property type="entry name" value="PSF2_N"/>
    <property type="match status" value="1"/>
</dbReference>
<dbReference type="SUPFAM" id="SSF160059">
    <property type="entry name" value="PriA/YqbF domain"/>
    <property type="match status" value="1"/>
</dbReference>
<evidence type="ECO:0000256" key="4">
    <source>
        <dbReference type="ARBA" id="ARBA00015139"/>
    </source>
</evidence>
<dbReference type="EMBL" id="PEKT03000001">
    <property type="protein sequence ID" value="KAK8443373.1"/>
    <property type="molecule type" value="Genomic_DNA"/>
</dbReference>
<reference evidence="11 12" key="1">
    <citation type="journal article" date="2017" name="Clin. Infect. Dis.">
        <title>Simultaneous emergence of multidrug-resistant Candida auris on 3 continents confirmed by whole-genome sequencing and epidemiological analyses.</title>
        <authorList>
            <person name="Lockhart S.R."/>
            <person name="Etienne K.A."/>
            <person name="Vallabhaneni S."/>
            <person name="Farooqi J."/>
            <person name="Chowdhary A."/>
            <person name="Govender N.P."/>
            <person name="Colombo A.L."/>
            <person name="Calvo B."/>
            <person name="Cuomo C.A."/>
            <person name="Desjardins C.A."/>
            <person name="Berkow E.L."/>
            <person name="Castanheira M."/>
            <person name="Magobo R.E."/>
            <person name="Jabeen K."/>
            <person name="Asghar R.J."/>
            <person name="Meis J.F."/>
            <person name="Jackson B."/>
            <person name="Chiller T."/>
            <person name="Litvintseva A.P."/>
        </authorList>
    </citation>
    <scope>NUCLEOTIDE SEQUENCE [LARGE SCALE GENOMIC DNA]</scope>
    <source>
        <strain evidence="11 12">B8441</strain>
    </source>
</reference>
<dbReference type="PANTHER" id="PTHR12772">
    <property type="entry name" value="DNA REPLICATION COMPLEX GINS PROTEIN PSF2"/>
    <property type="match status" value="1"/>
</dbReference>
<accession>A0A2H0ZNR3</accession>
<proteinExistence type="inferred from homology"/>
<evidence type="ECO:0000313" key="11">
    <source>
        <dbReference type="EMBL" id="PIS52266.1"/>
    </source>
</evidence>
<dbReference type="CDD" id="cd11712">
    <property type="entry name" value="GINS_A_psf2"/>
    <property type="match status" value="1"/>
</dbReference>
<keyword evidence="6 7" id="KW-0539">Nucleus</keyword>
<evidence type="ECO:0000313" key="10">
    <source>
        <dbReference type="EMBL" id="KAK8443373.1"/>
    </source>
</evidence>
<evidence type="ECO:0000259" key="9">
    <source>
        <dbReference type="Pfam" id="PF25005"/>
    </source>
</evidence>
<reference evidence="11" key="2">
    <citation type="submission" date="2017-11" db="EMBL/GenBank/DDBJ databases">
        <title>Candida auris genome assembly and annotation.</title>
        <authorList>
            <person name="Munoz J.F."/>
            <person name="Gade L.G."/>
            <person name="Chow N.A."/>
            <person name="Litvintseva A.P."/>
            <person name="Loparev V.N."/>
            <person name="Cuomo C.A."/>
        </authorList>
    </citation>
    <scope>NUCLEOTIDE SEQUENCE</scope>
    <source>
        <strain evidence="11">B8441</strain>
    </source>
</reference>
<dbReference type="Pfam" id="PF05916">
    <property type="entry name" value="Sld5"/>
    <property type="match status" value="1"/>
</dbReference>
<dbReference type="VEuPathDB" id="FungiDB:CJI96_0002406"/>
<evidence type="ECO:0000256" key="3">
    <source>
        <dbReference type="ARBA" id="ARBA00011352"/>
    </source>
</evidence>
<evidence type="ECO:0000256" key="7">
    <source>
        <dbReference type="PIRNR" id="PIRNR028998"/>
    </source>
</evidence>
<dbReference type="Proteomes" id="UP000230249">
    <property type="component" value="Unassembled WGS sequence"/>
</dbReference>
<dbReference type="InterPro" id="IPR036224">
    <property type="entry name" value="GINS_bundle-like_dom_sf"/>
</dbReference>
<feature type="domain" description="DNA replication complex GINS protein PSF2 N-terminal" evidence="9">
    <location>
        <begin position="1"/>
        <end position="39"/>
    </location>
</feature>
<dbReference type="GO" id="GO:0043596">
    <property type="term" value="C:nuclear replication fork"/>
    <property type="evidence" value="ECO:0007669"/>
    <property type="project" value="EnsemblFungi"/>
</dbReference>
<dbReference type="Gene3D" id="3.40.5.50">
    <property type="match status" value="1"/>
</dbReference>
<organism evidence="11">
    <name type="scientific">Candidozyma auris</name>
    <name type="common">Yeast</name>
    <name type="synonym">Candida auris</name>
    <dbReference type="NCBI Taxonomy" id="498019"/>
    <lineage>
        <taxon>Eukaryota</taxon>
        <taxon>Fungi</taxon>
        <taxon>Dikarya</taxon>
        <taxon>Ascomycota</taxon>
        <taxon>Saccharomycotina</taxon>
        <taxon>Pichiomycetes</taxon>
        <taxon>Metschnikowiaceae</taxon>
        <taxon>Candidozyma</taxon>
    </lineage>
</organism>
<name>A0A2H0ZNR3_CANAR</name>
<dbReference type="VEuPathDB" id="FungiDB:CJI97_003952"/>
<dbReference type="GO" id="GO:0000727">
    <property type="term" value="P:double-strand break repair via break-induced replication"/>
    <property type="evidence" value="ECO:0007669"/>
    <property type="project" value="EnsemblFungi"/>
</dbReference>
<reference evidence="10 12" key="3">
    <citation type="journal article" date="2018" name="Nat. Commun.">
        <title>Genomic insights into multidrug-resistance, mating and virulence in Candida auris and related emerging species.</title>
        <authorList>
            <person name="Munoz J.F."/>
            <person name="Gade L."/>
            <person name="Chow N.A."/>
            <person name="Loparev V.N."/>
            <person name="Juieng P."/>
            <person name="Berkow E.L."/>
            <person name="Farrer R.A."/>
            <person name="Litvintseva A.P."/>
            <person name="Cuomo C.A."/>
        </authorList>
    </citation>
    <scope>GENOME REANNOTATION</scope>
    <source>
        <strain evidence="10 12">B8441</strain>
    </source>
</reference>
<comment type="subcellular location">
    <subcellularLocation>
        <location evidence="1 7">Nucleus</location>
    </subcellularLocation>
</comment>
<dbReference type="AlphaFoldDB" id="A0A2H0ZNR3"/>
<dbReference type="VEuPathDB" id="FungiDB:CJJ09_000232"/>
<dbReference type="OMA" id="DSLNCMY"/>
<gene>
    <name evidence="11" type="ORF">B9J08_003880</name>
    <name evidence="10" type="ORF">B9J08_01738</name>
</gene>
<dbReference type="GO" id="GO:0071162">
    <property type="term" value="C:CMG complex"/>
    <property type="evidence" value="ECO:0007669"/>
    <property type="project" value="EnsemblFungi"/>
</dbReference>
<evidence type="ECO:0000256" key="2">
    <source>
        <dbReference type="ARBA" id="ARBA00010565"/>
    </source>
</evidence>
<dbReference type="VEuPathDB" id="FungiDB:B9J08_003880"/>
<keyword evidence="12" id="KW-1185">Reference proteome</keyword>
<dbReference type="GO" id="GO:0000785">
    <property type="term" value="C:chromatin"/>
    <property type="evidence" value="ECO:0007669"/>
    <property type="project" value="EnsemblFungi"/>
</dbReference>
<dbReference type="PANTHER" id="PTHR12772:SF0">
    <property type="entry name" value="DNA REPLICATION COMPLEX GINS PROTEIN PSF2"/>
    <property type="match status" value="1"/>
</dbReference>
<dbReference type="VEuPathDB" id="FungiDB:CJJ07_001823"/>
<dbReference type="GO" id="GO:0033260">
    <property type="term" value="P:nuclear DNA replication"/>
    <property type="evidence" value="ECO:0007669"/>
    <property type="project" value="EnsemblFungi"/>
</dbReference>
<dbReference type="Gene3D" id="1.20.58.1020">
    <property type="match status" value="1"/>
</dbReference>
<reference evidence="10" key="4">
    <citation type="submission" date="2024-03" db="EMBL/GenBank/DDBJ databases">
        <title>Improved genome assembly of Candida auris strain B8441 and annotation of B11205.</title>
        <authorList>
            <person name="Cauldron N.C."/>
            <person name="Shea T."/>
            <person name="Cuomo C.A."/>
        </authorList>
    </citation>
    <scope>NUCLEOTIDE SEQUENCE</scope>
    <source>
        <strain evidence="10">B8441</strain>
    </source>
</reference>
<evidence type="ECO:0000313" key="12">
    <source>
        <dbReference type="Proteomes" id="UP000230249"/>
    </source>
</evidence>
<comment type="similarity">
    <text evidence="2 7">Belongs to the GINS2/PSF2 family.</text>
</comment>
<sequence length="167" mass="19481">MKRISLVGRSVSPLKVMMDIEVPLWIALILKEQDKCNLIPPPWLNWSNLNRVYKEEVHNKYRFSQLPWNWQEVALTFLRFAPDDIDEPISRLFSILQDLKEIRKVKAQRGLKELNESNIQLNGLSSMEIGELKPFVVQVMDELRLLHGASNEAILQENSDEEVEARD</sequence>
<dbReference type="InterPro" id="IPR007257">
    <property type="entry name" value="GINS_Psf2"/>
</dbReference>
<feature type="domain" description="GINS subunit" evidence="8">
    <location>
        <begin position="43"/>
        <end position="144"/>
    </location>
</feature>
<dbReference type="InterPro" id="IPR021151">
    <property type="entry name" value="GINS_A"/>
</dbReference>
<dbReference type="PIRSF" id="PIRSF028998">
    <property type="entry name" value="GINS_Psf2_subgr"/>
    <property type="match status" value="1"/>
</dbReference>